<accession>G6EK80</accession>
<evidence type="ECO:0000259" key="3">
    <source>
        <dbReference type="SMART" id="SM00849"/>
    </source>
</evidence>
<dbReference type="GO" id="GO:0004521">
    <property type="term" value="F:RNA endonuclease activity"/>
    <property type="evidence" value="ECO:0007669"/>
    <property type="project" value="TreeGrafter"/>
</dbReference>
<evidence type="ECO:0000259" key="4">
    <source>
        <dbReference type="SMART" id="SM01027"/>
    </source>
</evidence>
<feature type="region of interest" description="Disordered" evidence="2">
    <location>
        <begin position="522"/>
        <end position="563"/>
    </location>
</feature>
<evidence type="ECO:0000256" key="1">
    <source>
        <dbReference type="ARBA" id="ARBA00022801"/>
    </source>
</evidence>
<comment type="caution">
    <text evidence="5">The sequence shown here is derived from an EMBL/GenBank/DDBJ whole genome shotgun (WGS) entry which is preliminary data.</text>
</comment>
<keyword evidence="6" id="KW-1185">Reference proteome</keyword>
<dbReference type="AlphaFoldDB" id="G6EK80"/>
<dbReference type="SUPFAM" id="SSF56281">
    <property type="entry name" value="Metallo-hydrolase/oxidoreductase"/>
    <property type="match status" value="1"/>
</dbReference>
<dbReference type="Gene3D" id="3.60.15.10">
    <property type="entry name" value="Ribonuclease Z/Hydroxyacylglutathione hydrolase-like"/>
    <property type="match status" value="1"/>
</dbReference>
<dbReference type="Proteomes" id="UP000004030">
    <property type="component" value="Unassembled WGS sequence"/>
</dbReference>
<dbReference type="GO" id="GO:0016787">
    <property type="term" value="F:hydrolase activity"/>
    <property type="evidence" value="ECO:0007669"/>
    <property type="project" value="UniProtKB-KW"/>
</dbReference>
<dbReference type="Gene3D" id="3.40.50.10890">
    <property type="match status" value="1"/>
</dbReference>
<dbReference type="InterPro" id="IPR011108">
    <property type="entry name" value="RMMBL"/>
</dbReference>
<keyword evidence="1" id="KW-0378">Hydrolase</keyword>
<gene>
    <name evidence="5" type="ORF">NSU_4751</name>
</gene>
<evidence type="ECO:0000313" key="5">
    <source>
        <dbReference type="EMBL" id="EHJ58298.1"/>
    </source>
</evidence>
<dbReference type="Pfam" id="PF00753">
    <property type="entry name" value="Lactamase_B"/>
    <property type="match status" value="1"/>
</dbReference>
<dbReference type="InterPro" id="IPR036866">
    <property type="entry name" value="RibonucZ/Hydroxyglut_hydro"/>
</dbReference>
<reference evidence="5 6" key="1">
    <citation type="journal article" date="2012" name="J. Bacteriol.">
        <title>Genome sequence of benzo(a)pyrene-degrading bacterium Novosphingobium pentaromativorans US6-1.</title>
        <authorList>
            <person name="Luo Y.R."/>
            <person name="Kang S.G."/>
            <person name="Kim S.J."/>
            <person name="Kim M.R."/>
            <person name="Li N."/>
            <person name="Lee J.H."/>
            <person name="Kwon K.K."/>
        </authorList>
    </citation>
    <scope>NUCLEOTIDE SEQUENCE [LARGE SCALE GENOMIC DNA]</scope>
    <source>
        <strain evidence="5 6">US6-1</strain>
    </source>
</reference>
<dbReference type="eggNOG" id="COG1236">
    <property type="taxonomic scope" value="Bacteria"/>
</dbReference>
<feature type="region of interest" description="Disordered" evidence="2">
    <location>
        <begin position="420"/>
        <end position="481"/>
    </location>
</feature>
<name>G6EK80_9SPHN</name>
<dbReference type="InterPro" id="IPR050698">
    <property type="entry name" value="MBL"/>
</dbReference>
<dbReference type="RefSeq" id="WP_007015658.1">
    <property type="nucleotide sequence ID" value="NZ_AGFM01000088.1"/>
</dbReference>
<dbReference type="CDD" id="cd16295">
    <property type="entry name" value="TTHA0252-CPSF-like_MBL-fold"/>
    <property type="match status" value="1"/>
</dbReference>
<dbReference type="SMART" id="SM00849">
    <property type="entry name" value="Lactamase_B"/>
    <property type="match status" value="1"/>
</dbReference>
<evidence type="ECO:0000256" key="2">
    <source>
        <dbReference type="SAM" id="MobiDB-lite"/>
    </source>
</evidence>
<feature type="compositionally biased region" description="Basic and acidic residues" evidence="2">
    <location>
        <begin position="529"/>
        <end position="544"/>
    </location>
</feature>
<organism evidence="5 6">
    <name type="scientific">Novosphingobium pentaromativorans US6-1</name>
    <dbReference type="NCBI Taxonomy" id="1088721"/>
    <lineage>
        <taxon>Bacteria</taxon>
        <taxon>Pseudomonadati</taxon>
        <taxon>Pseudomonadota</taxon>
        <taxon>Alphaproteobacteria</taxon>
        <taxon>Sphingomonadales</taxon>
        <taxon>Sphingomonadaceae</taxon>
        <taxon>Novosphingobium</taxon>
    </lineage>
</organism>
<dbReference type="InterPro" id="IPR022712">
    <property type="entry name" value="Beta_Casp"/>
</dbReference>
<dbReference type="PANTHER" id="PTHR11203">
    <property type="entry name" value="CLEAVAGE AND POLYADENYLATION SPECIFICITY FACTOR FAMILY MEMBER"/>
    <property type="match status" value="1"/>
</dbReference>
<proteinExistence type="predicted"/>
<dbReference type="Pfam" id="PF10996">
    <property type="entry name" value="Beta-Casp"/>
    <property type="match status" value="1"/>
</dbReference>
<dbReference type="SMART" id="SM01027">
    <property type="entry name" value="Beta-Casp"/>
    <property type="match status" value="1"/>
</dbReference>
<feature type="compositionally biased region" description="Basic and acidic residues" evidence="2">
    <location>
        <begin position="424"/>
        <end position="433"/>
    </location>
</feature>
<feature type="domain" description="Metallo-beta-lactamase" evidence="3">
    <location>
        <begin position="3"/>
        <end position="195"/>
    </location>
</feature>
<dbReference type="InterPro" id="IPR001279">
    <property type="entry name" value="Metallo-B-lactamas"/>
</dbReference>
<dbReference type="PATRIC" id="fig|1088721.3.peg.4666"/>
<dbReference type="EMBL" id="AGFM01000088">
    <property type="protein sequence ID" value="EHJ58298.1"/>
    <property type="molecule type" value="Genomic_DNA"/>
</dbReference>
<dbReference type="Pfam" id="PF07521">
    <property type="entry name" value="RMMBL"/>
    <property type="match status" value="1"/>
</dbReference>
<protein>
    <submittedName>
        <fullName evidence="5">Beta-lactamase-like protein</fullName>
    </submittedName>
</protein>
<sequence length="563" mass="61772">MLNHQAFAFQPSAIEAVILSHAHIDHCGLLPKLVSSGFTGKVWCTSPTRDLLAFMLPDAGRIQENDTARRNRRPDRAGEQPLEPIFTERDGTKAALRACDIPLETWFEPVPGIRARLWNAAHILGSVSVELAVGGLRLLFSGDLGPEHKAFYPDPAAPAGFDHVICESTYGDHTHKQATIRQRRTLLQGEIRQAMALGGNLIIPVFALERTQELLLDIASLLNAGRLPRMPVYIDSPLAGRATEVFGRYADGLEDMGRGKIFDHPSFHYIESSTDSIALNAASGAIILAASGMCEGGRIRHHLRHNLARADSTILFVGFQAAGTLGRTILDGAKRVRMWGRSIVVQARVRQINSYAGHADRDGLIGWIENRHPITGSLFLTHGEAGTIESLRAELVARGAARSIMSPDIGDCYHLARGGAAARRRGEPHESKSWRSQRSNRPGLAKHVRESSRQSQGGPRGASNERRAISRSASYDGCPTSPAGLREGSACAWPEAWSDGRRLTASLTATDRLPVTQFRPRAASPNCVSRERGWDRRDIPELRNRNHARPQSLYDYPGSRSIR</sequence>
<evidence type="ECO:0000313" key="6">
    <source>
        <dbReference type="Proteomes" id="UP000004030"/>
    </source>
</evidence>
<dbReference type="PANTHER" id="PTHR11203:SF37">
    <property type="entry name" value="INTEGRATOR COMPLEX SUBUNIT 11"/>
    <property type="match status" value="1"/>
</dbReference>
<feature type="domain" description="Beta-Casp" evidence="4">
    <location>
        <begin position="211"/>
        <end position="329"/>
    </location>
</feature>